<dbReference type="Proteomes" id="UP000821853">
    <property type="component" value="Chromosome 1"/>
</dbReference>
<evidence type="ECO:0000256" key="5">
    <source>
        <dbReference type="ARBA" id="ARBA00048336"/>
    </source>
</evidence>
<evidence type="ECO:0000256" key="1">
    <source>
        <dbReference type="ARBA" id="ARBA00008601"/>
    </source>
</evidence>
<comment type="catalytic activity">
    <reaction evidence="4">
        <text>O-phospho-L-seryl-[protein] + H2O = L-seryl-[protein] + phosphate</text>
        <dbReference type="Rhea" id="RHEA:20629"/>
        <dbReference type="Rhea" id="RHEA-COMP:9863"/>
        <dbReference type="Rhea" id="RHEA-COMP:11604"/>
        <dbReference type="ChEBI" id="CHEBI:15377"/>
        <dbReference type="ChEBI" id="CHEBI:29999"/>
        <dbReference type="ChEBI" id="CHEBI:43474"/>
        <dbReference type="ChEBI" id="CHEBI:83421"/>
        <dbReference type="EC" id="3.1.3.16"/>
    </reaction>
</comment>
<evidence type="ECO:0000256" key="2">
    <source>
        <dbReference type="ARBA" id="ARBA00022801"/>
    </source>
</evidence>
<name>A0A9J6FHG2_HAELO</name>
<keyword evidence="7" id="KW-1185">Reference proteome</keyword>
<dbReference type="SUPFAM" id="SSF52799">
    <property type="entry name" value="(Phosphotyrosine protein) phosphatases II"/>
    <property type="match status" value="1"/>
</dbReference>
<dbReference type="GO" id="GO:0004725">
    <property type="term" value="F:protein tyrosine phosphatase activity"/>
    <property type="evidence" value="ECO:0007669"/>
    <property type="project" value="TreeGrafter"/>
</dbReference>
<dbReference type="OrthoDB" id="9979246at2759"/>
<sequence length="158" mass="17668">MGCRTIFLARITQVLPGVYIGNFRDSKDPEQLQANNITHIISIHDTARKLHEVRAIAAIAWEPFTPAGALKAVLITTRALFSVPVKGQGRITRLFGKLAKQRSWRLRGHRYRVPAEGNAESRNGNLSAPPLPQKYRLKEVGFTVTLDALILTERGIKF</sequence>
<dbReference type="GO" id="GO:0007165">
    <property type="term" value="P:signal transduction"/>
    <property type="evidence" value="ECO:0007669"/>
    <property type="project" value="TreeGrafter"/>
</dbReference>
<dbReference type="GO" id="GO:0004722">
    <property type="term" value="F:protein serine/threonine phosphatase activity"/>
    <property type="evidence" value="ECO:0007669"/>
    <property type="project" value="UniProtKB-EC"/>
</dbReference>
<dbReference type="GO" id="GO:0005829">
    <property type="term" value="C:cytosol"/>
    <property type="evidence" value="ECO:0007669"/>
    <property type="project" value="TreeGrafter"/>
</dbReference>
<protein>
    <submittedName>
        <fullName evidence="6">Uncharacterized protein</fullName>
    </submittedName>
</protein>
<reference evidence="6 7" key="1">
    <citation type="journal article" date="2020" name="Cell">
        <title>Large-Scale Comparative Analyses of Tick Genomes Elucidate Their Genetic Diversity and Vector Capacities.</title>
        <authorList>
            <consortium name="Tick Genome and Microbiome Consortium (TIGMIC)"/>
            <person name="Jia N."/>
            <person name="Wang J."/>
            <person name="Shi W."/>
            <person name="Du L."/>
            <person name="Sun Y."/>
            <person name="Zhan W."/>
            <person name="Jiang J.F."/>
            <person name="Wang Q."/>
            <person name="Zhang B."/>
            <person name="Ji P."/>
            <person name="Bell-Sakyi L."/>
            <person name="Cui X.M."/>
            <person name="Yuan T.T."/>
            <person name="Jiang B.G."/>
            <person name="Yang W.F."/>
            <person name="Lam T.T."/>
            <person name="Chang Q.C."/>
            <person name="Ding S.J."/>
            <person name="Wang X.J."/>
            <person name="Zhu J.G."/>
            <person name="Ruan X.D."/>
            <person name="Zhao L."/>
            <person name="Wei J.T."/>
            <person name="Ye R.Z."/>
            <person name="Que T.C."/>
            <person name="Du C.H."/>
            <person name="Zhou Y.H."/>
            <person name="Cheng J.X."/>
            <person name="Dai P.F."/>
            <person name="Guo W.B."/>
            <person name="Han X.H."/>
            <person name="Huang E.J."/>
            <person name="Li L.F."/>
            <person name="Wei W."/>
            <person name="Gao Y.C."/>
            <person name="Liu J.Z."/>
            <person name="Shao H.Z."/>
            <person name="Wang X."/>
            <person name="Wang C.C."/>
            <person name="Yang T.C."/>
            <person name="Huo Q.B."/>
            <person name="Li W."/>
            <person name="Chen H.Y."/>
            <person name="Chen S.E."/>
            <person name="Zhou L.G."/>
            <person name="Ni X.B."/>
            <person name="Tian J.H."/>
            <person name="Sheng Y."/>
            <person name="Liu T."/>
            <person name="Pan Y.S."/>
            <person name="Xia L.Y."/>
            <person name="Li J."/>
            <person name="Zhao F."/>
            <person name="Cao W.C."/>
        </authorList>
    </citation>
    <scope>NUCLEOTIDE SEQUENCE [LARGE SCALE GENOMIC DNA]</scope>
    <source>
        <strain evidence="6">HaeL-2018</strain>
    </source>
</reference>
<dbReference type="InterPro" id="IPR029021">
    <property type="entry name" value="Prot-tyrosine_phosphatase-like"/>
</dbReference>
<keyword evidence="2" id="KW-0378">Hydrolase</keyword>
<evidence type="ECO:0000256" key="3">
    <source>
        <dbReference type="ARBA" id="ARBA00022912"/>
    </source>
</evidence>
<proteinExistence type="inferred from homology"/>
<comment type="similarity">
    <text evidence="1">Belongs to the protein-tyrosine phosphatase family. Non-receptor class dual specificity subfamily.</text>
</comment>
<dbReference type="PANTHER" id="PTHR45948">
    <property type="entry name" value="DUAL SPECIFICITY PROTEIN PHOSPHATASE DDB_G0269404-RELATED"/>
    <property type="match status" value="1"/>
</dbReference>
<comment type="catalytic activity">
    <reaction evidence="5">
        <text>O-phospho-L-threonyl-[protein] + H2O = L-threonyl-[protein] + phosphate</text>
        <dbReference type="Rhea" id="RHEA:47004"/>
        <dbReference type="Rhea" id="RHEA-COMP:11060"/>
        <dbReference type="Rhea" id="RHEA-COMP:11605"/>
        <dbReference type="ChEBI" id="CHEBI:15377"/>
        <dbReference type="ChEBI" id="CHEBI:30013"/>
        <dbReference type="ChEBI" id="CHEBI:43474"/>
        <dbReference type="ChEBI" id="CHEBI:61977"/>
        <dbReference type="EC" id="3.1.3.16"/>
    </reaction>
</comment>
<dbReference type="PANTHER" id="PTHR45948:SF2">
    <property type="entry name" value="DUAL SPECIFICITY PROTEIN PHOSPHATASE"/>
    <property type="match status" value="1"/>
</dbReference>
<evidence type="ECO:0000313" key="7">
    <source>
        <dbReference type="Proteomes" id="UP000821853"/>
    </source>
</evidence>
<evidence type="ECO:0000313" key="6">
    <source>
        <dbReference type="EMBL" id="KAH9362453.1"/>
    </source>
</evidence>
<gene>
    <name evidence="6" type="ORF">HPB48_015633</name>
</gene>
<accession>A0A9J6FHG2</accession>
<organism evidence="6 7">
    <name type="scientific">Haemaphysalis longicornis</name>
    <name type="common">Bush tick</name>
    <dbReference type="NCBI Taxonomy" id="44386"/>
    <lineage>
        <taxon>Eukaryota</taxon>
        <taxon>Metazoa</taxon>
        <taxon>Ecdysozoa</taxon>
        <taxon>Arthropoda</taxon>
        <taxon>Chelicerata</taxon>
        <taxon>Arachnida</taxon>
        <taxon>Acari</taxon>
        <taxon>Parasitiformes</taxon>
        <taxon>Ixodida</taxon>
        <taxon>Ixodoidea</taxon>
        <taxon>Ixodidae</taxon>
        <taxon>Haemaphysalinae</taxon>
        <taxon>Haemaphysalis</taxon>
    </lineage>
</organism>
<dbReference type="EMBL" id="JABSTR010000001">
    <property type="protein sequence ID" value="KAH9362453.1"/>
    <property type="molecule type" value="Genomic_DNA"/>
</dbReference>
<dbReference type="Gene3D" id="3.90.190.10">
    <property type="entry name" value="Protein tyrosine phosphatase superfamily"/>
    <property type="match status" value="1"/>
</dbReference>
<dbReference type="AlphaFoldDB" id="A0A9J6FHG2"/>
<keyword evidence="3" id="KW-0904">Protein phosphatase</keyword>
<comment type="caution">
    <text evidence="6">The sequence shown here is derived from an EMBL/GenBank/DDBJ whole genome shotgun (WGS) entry which is preliminary data.</text>
</comment>
<dbReference type="VEuPathDB" id="VectorBase:HLOH_058236"/>
<evidence type="ECO:0000256" key="4">
    <source>
        <dbReference type="ARBA" id="ARBA00047761"/>
    </source>
</evidence>